<dbReference type="InterPro" id="IPR036236">
    <property type="entry name" value="Znf_C2H2_sf"/>
</dbReference>
<dbReference type="PANTHER" id="PTHR23234">
    <property type="entry name" value="ZNF44 PROTEIN"/>
    <property type="match status" value="1"/>
</dbReference>
<evidence type="ECO:0000313" key="10">
    <source>
        <dbReference type="EMBL" id="NXM71819.1"/>
    </source>
</evidence>
<dbReference type="GO" id="GO:0005634">
    <property type="term" value="C:nucleus"/>
    <property type="evidence" value="ECO:0007669"/>
    <property type="project" value="UniProtKB-SubCell"/>
</dbReference>
<evidence type="ECO:0000256" key="4">
    <source>
        <dbReference type="ARBA" id="ARBA00022771"/>
    </source>
</evidence>
<keyword evidence="3" id="KW-0677">Repeat</keyword>
<dbReference type="PANTHER" id="PTHR23234:SF8">
    <property type="entry name" value="C2H2-TYPE DOMAIN-CONTAINING PROTEIN"/>
    <property type="match status" value="1"/>
</dbReference>
<dbReference type="GO" id="GO:0008270">
    <property type="term" value="F:zinc ion binding"/>
    <property type="evidence" value="ECO:0007669"/>
    <property type="project" value="UniProtKB-KW"/>
</dbReference>
<feature type="non-terminal residue" evidence="10">
    <location>
        <position position="1"/>
    </location>
</feature>
<evidence type="ECO:0000256" key="8">
    <source>
        <dbReference type="SAM" id="MobiDB-lite"/>
    </source>
</evidence>
<dbReference type="Gene3D" id="3.30.160.60">
    <property type="entry name" value="Classic Zinc Finger"/>
    <property type="match status" value="1"/>
</dbReference>
<organism evidence="10 11">
    <name type="scientific">Serilophus lunatus</name>
    <name type="common">silver-breasted broadbill</name>
    <dbReference type="NCBI Taxonomy" id="239386"/>
    <lineage>
        <taxon>Eukaryota</taxon>
        <taxon>Metazoa</taxon>
        <taxon>Chordata</taxon>
        <taxon>Craniata</taxon>
        <taxon>Vertebrata</taxon>
        <taxon>Euteleostomi</taxon>
        <taxon>Archelosauria</taxon>
        <taxon>Archosauria</taxon>
        <taxon>Dinosauria</taxon>
        <taxon>Saurischia</taxon>
        <taxon>Theropoda</taxon>
        <taxon>Coelurosauria</taxon>
        <taxon>Aves</taxon>
        <taxon>Neognathae</taxon>
        <taxon>Neoaves</taxon>
        <taxon>Telluraves</taxon>
        <taxon>Australaves</taxon>
        <taxon>Passeriformes</taxon>
        <taxon>Eurylaimidae</taxon>
        <taxon>Serilophus</taxon>
    </lineage>
</organism>
<evidence type="ECO:0000256" key="3">
    <source>
        <dbReference type="ARBA" id="ARBA00022737"/>
    </source>
</evidence>
<keyword evidence="6" id="KW-0539">Nucleus</keyword>
<keyword evidence="11" id="KW-1185">Reference proteome</keyword>
<gene>
    <name evidence="10" type="primary">Zscan16</name>
    <name evidence="10" type="ORF">SERLUN_R02895</name>
</gene>
<feature type="domain" description="C2H2-type" evidence="9">
    <location>
        <begin position="27"/>
        <end position="54"/>
    </location>
</feature>
<dbReference type="Pfam" id="PF00096">
    <property type="entry name" value="zf-C2H2"/>
    <property type="match status" value="2"/>
</dbReference>
<evidence type="ECO:0000256" key="5">
    <source>
        <dbReference type="ARBA" id="ARBA00022833"/>
    </source>
</evidence>
<dbReference type="PROSITE" id="PS00028">
    <property type="entry name" value="ZINC_FINGER_C2H2_1"/>
    <property type="match status" value="1"/>
</dbReference>
<dbReference type="EMBL" id="VXBA01003008">
    <property type="protein sequence ID" value="NXM71819.1"/>
    <property type="molecule type" value="Genomic_DNA"/>
</dbReference>
<dbReference type="InterPro" id="IPR013087">
    <property type="entry name" value="Znf_C2H2_type"/>
</dbReference>
<sequence length="54" mass="6328">CRECGRSFSHSSDLVAPEQPPAREKHYKCLECEKSFIWSNHLLTHHRVHTGERP</sequence>
<dbReference type="FunFam" id="3.30.160.60:FF:000506">
    <property type="entry name" value="Zinc finger protein 23"/>
    <property type="match status" value="1"/>
</dbReference>
<evidence type="ECO:0000256" key="2">
    <source>
        <dbReference type="ARBA" id="ARBA00022723"/>
    </source>
</evidence>
<reference evidence="10 11" key="1">
    <citation type="submission" date="2019-09" db="EMBL/GenBank/DDBJ databases">
        <title>Bird 10,000 Genomes (B10K) Project - Family phase.</title>
        <authorList>
            <person name="Zhang G."/>
        </authorList>
    </citation>
    <scope>NUCLEOTIDE SEQUENCE [LARGE SCALE GENOMIC DNA]</scope>
    <source>
        <strain evidence="10">B10K-DU-002-03</strain>
        <tissue evidence="10">Muscle</tissue>
    </source>
</reference>
<keyword evidence="4 7" id="KW-0863">Zinc-finger</keyword>
<dbReference type="OrthoDB" id="9893417at2759"/>
<dbReference type="SUPFAM" id="SSF57667">
    <property type="entry name" value="beta-beta-alpha zinc fingers"/>
    <property type="match status" value="1"/>
</dbReference>
<comment type="subcellular location">
    <subcellularLocation>
        <location evidence="1">Nucleus</location>
    </subcellularLocation>
</comment>
<dbReference type="InterPro" id="IPR050758">
    <property type="entry name" value="Znf_C2H2-type"/>
</dbReference>
<dbReference type="Proteomes" id="UP000553648">
    <property type="component" value="Unassembled WGS sequence"/>
</dbReference>
<feature type="region of interest" description="Disordered" evidence="8">
    <location>
        <begin position="1"/>
        <end position="21"/>
    </location>
</feature>
<proteinExistence type="predicted"/>
<accession>A0A7L1D4D5</accession>
<evidence type="ECO:0000256" key="1">
    <source>
        <dbReference type="ARBA" id="ARBA00004123"/>
    </source>
</evidence>
<protein>
    <submittedName>
        <fullName evidence="10">ZSC16 protein</fullName>
    </submittedName>
</protein>
<feature type="non-terminal residue" evidence="10">
    <location>
        <position position="54"/>
    </location>
</feature>
<evidence type="ECO:0000313" key="11">
    <source>
        <dbReference type="Proteomes" id="UP000553648"/>
    </source>
</evidence>
<evidence type="ECO:0000256" key="6">
    <source>
        <dbReference type="ARBA" id="ARBA00023242"/>
    </source>
</evidence>
<evidence type="ECO:0000256" key="7">
    <source>
        <dbReference type="PROSITE-ProRule" id="PRU00042"/>
    </source>
</evidence>
<comment type="caution">
    <text evidence="10">The sequence shown here is derived from an EMBL/GenBank/DDBJ whole genome shotgun (WGS) entry which is preliminary data.</text>
</comment>
<dbReference type="AlphaFoldDB" id="A0A7L1D4D5"/>
<keyword evidence="2" id="KW-0479">Metal-binding</keyword>
<dbReference type="PROSITE" id="PS50157">
    <property type="entry name" value="ZINC_FINGER_C2H2_2"/>
    <property type="match status" value="1"/>
</dbReference>
<keyword evidence="5" id="KW-0862">Zinc</keyword>
<evidence type="ECO:0000259" key="9">
    <source>
        <dbReference type="PROSITE" id="PS50157"/>
    </source>
</evidence>
<name>A0A7L1D4D5_9PASS</name>